<dbReference type="AlphaFoldDB" id="A0A2H3DZH9"/>
<protein>
    <submittedName>
        <fullName evidence="1">Uncharacterized protein</fullName>
    </submittedName>
</protein>
<accession>A0A2H3DZH9</accession>
<sequence>MVKRRIYSAYQMSFWGGYAMSYPAGTRRSSRQWEKRSYDTVGRLPKDKGKAREEREGRLIFQRRLEPILRVGRVLDDGVRSLEGAADRDFSKSDPIGISKGSGTFIQLLEWDSFVRGLIKTHQLKYGKLPLCLGSEVLAWVQLEEAYCALALRKEHCICGLKDAFFCLGTIEATCNDATCNYQDQIKFLVAG</sequence>
<dbReference type="InParanoid" id="A0A2H3DZH9"/>
<organism evidence="1 2">
    <name type="scientific">Armillaria gallica</name>
    <name type="common">Bulbous honey fungus</name>
    <name type="synonym">Armillaria bulbosa</name>
    <dbReference type="NCBI Taxonomy" id="47427"/>
    <lineage>
        <taxon>Eukaryota</taxon>
        <taxon>Fungi</taxon>
        <taxon>Dikarya</taxon>
        <taxon>Basidiomycota</taxon>
        <taxon>Agaricomycotina</taxon>
        <taxon>Agaricomycetes</taxon>
        <taxon>Agaricomycetidae</taxon>
        <taxon>Agaricales</taxon>
        <taxon>Marasmiineae</taxon>
        <taxon>Physalacriaceae</taxon>
        <taxon>Armillaria</taxon>
    </lineage>
</organism>
<keyword evidence="2" id="KW-1185">Reference proteome</keyword>
<proteinExistence type="predicted"/>
<evidence type="ECO:0000313" key="2">
    <source>
        <dbReference type="Proteomes" id="UP000217790"/>
    </source>
</evidence>
<reference evidence="2" key="1">
    <citation type="journal article" date="2017" name="Nat. Ecol. Evol.">
        <title>Genome expansion and lineage-specific genetic innovations in the forest pathogenic fungi Armillaria.</title>
        <authorList>
            <person name="Sipos G."/>
            <person name="Prasanna A.N."/>
            <person name="Walter M.C."/>
            <person name="O'Connor E."/>
            <person name="Balint B."/>
            <person name="Krizsan K."/>
            <person name="Kiss B."/>
            <person name="Hess J."/>
            <person name="Varga T."/>
            <person name="Slot J."/>
            <person name="Riley R."/>
            <person name="Boka B."/>
            <person name="Rigling D."/>
            <person name="Barry K."/>
            <person name="Lee J."/>
            <person name="Mihaltcheva S."/>
            <person name="LaButti K."/>
            <person name="Lipzen A."/>
            <person name="Waldron R."/>
            <person name="Moloney N.M."/>
            <person name="Sperisen C."/>
            <person name="Kredics L."/>
            <person name="Vagvoelgyi C."/>
            <person name="Patrignani A."/>
            <person name="Fitzpatrick D."/>
            <person name="Nagy I."/>
            <person name="Doyle S."/>
            <person name="Anderson J.B."/>
            <person name="Grigoriev I.V."/>
            <person name="Gueldener U."/>
            <person name="Muensterkoetter M."/>
            <person name="Nagy L.G."/>
        </authorList>
    </citation>
    <scope>NUCLEOTIDE SEQUENCE [LARGE SCALE GENOMIC DNA]</scope>
    <source>
        <strain evidence="2">Ar21-2</strain>
    </source>
</reference>
<name>A0A2H3DZH9_ARMGA</name>
<evidence type="ECO:0000313" key="1">
    <source>
        <dbReference type="EMBL" id="PBL00592.1"/>
    </source>
</evidence>
<dbReference type="Proteomes" id="UP000217790">
    <property type="component" value="Unassembled WGS sequence"/>
</dbReference>
<gene>
    <name evidence="1" type="ORF">ARMGADRAFT_1024532</name>
</gene>
<dbReference type="OrthoDB" id="10369778at2759"/>
<dbReference type="EMBL" id="KZ293646">
    <property type="protein sequence ID" value="PBL00592.1"/>
    <property type="molecule type" value="Genomic_DNA"/>
</dbReference>